<proteinExistence type="inferred from homology"/>
<keyword evidence="2" id="KW-0378">Hydrolase</keyword>
<evidence type="ECO:0000256" key="3">
    <source>
        <dbReference type="ARBA" id="ARBA00024472"/>
    </source>
</evidence>
<reference evidence="11" key="2">
    <citation type="journal article" date="2023" name="Infect Dis Poverty">
        <title>Chromosome-scale genome of the human blood fluke Schistosoma mekongi and its implications for public health.</title>
        <authorList>
            <person name="Zhou M."/>
            <person name="Xu L."/>
            <person name="Xu D."/>
            <person name="Chen W."/>
            <person name="Khan J."/>
            <person name="Hu Y."/>
            <person name="Huang H."/>
            <person name="Wei H."/>
            <person name="Zhang Y."/>
            <person name="Chusongsang P."/>
            <person name="Tanasarnprasert K."/>
            <person name="Hu X."/>
            <person name="Limpanont Y."/>
            <person name="Lv Z."/>
        </authorList>
    </citation>
    <scope>NUCLEOTIDE SEQUENCE</scope>
    <source>
        <strain evidence="11">LV_2022a</strain>
    </source>
</reference>
<evidence type="ECO:0000313" key="11">
    <source>
        <dbReference type="EMBL" id="KAK4468975.1"/>
    </source>
</evidence>
<evidence type="ECO:0000256" key="4">
    <source>
        <dbReference type="ARBA" id="ARBA00025764"/>
    </source>
</evidence>
<evidence type="ECO:0000256" key="9">
    <source>
        <dbReference type="PROSITE-ProRule" id="PRU00464"/>
    </source>
</evidence>
<evidence type="ECO:0000313" key="12">
    <source>
        <dbReference type="Proteomes" id="UP001292079"/>
    </source>
</evidence>
<feature type="active site" description="Tele-AMP-histidine intermediate" evidence="7">
    <location>
        <position position="123"/>
    </location>
</feature>
<feature type="domain" description="HIT" evidence="10">
    <location>
        <begin position="30"/>
        <end position="139"/>
    </location>
</feature>
<protein>
    <recommendedName>
        <fullName evidence="5">Adenosine 5'-monophosphoramidase HINT3</fullName>
    </recommendedName>
    <alternativeName>
        <fullName evidence="6">Histidine triad nucleotide-binding protein 3</fullName>
    </alternativeName>
</protein>
<comment type="caution">
    <text evidence="11">The sequence shown here is derived from an EMBL/GenBank/DDBJ whole genome shotgun (WGS) entry which is preliminary data.</text>
</comment>
<evidence type="ECO:0000256" key="1">
    <source>
        <dbReference type="ARBA" id="ARBA00022741"/>
    </source>
</evidence>
<feature type="non-terminal residue" evidence="11">
    <location>
        <position position="1"/>
    </location>
</feature>
<gene>
    <name evidence="11" type="ORF">MN116_000111</name>
</gene>
<evidence type="ECO:0000256" key="8">
    <source>
        <dbReference type="PIRSR" id="PIRSR601310-3"/>
    </source>
</evidence>
<dbReference type="PRINTS" id="PR00332">
    <property type="entry name" value="HISTRIAD"/>
</dbReference>
<dbReference type="SUPFAM" id="SSF54197">
    <property type="entry name" value="HIT-like"/>
    <property type="match status" value="1"/>
</dbReference>
<evidence type="ECO:0000256" key="5">
    <source>
        <dbReference type="ARBA" id="ARBA00039802"/>
    </source>
</evidence>
<sequence length="168" mass="19973">GEVIAQRLTGIWRYMQDKWKFMLSSKENCVFCSIVHGKTNQPIRLETDNLIIFDDCSPKAQYHFQCVPKRHIKDAKHLTYEEIPLVVDMINYGRSFVNQLQLDPENFLFGFHWPPFNSVHHLHMHILGPKQRMSFNPMFDSRFHIFREVKRVLEDLEKANVKKQSNIS</sequence>
<dbReference type="GO" id="GO:0016787">
    <property type="term" value="F:hydrolase activity"/>
    <property type="evidence" value="ECO:0007669"/>
    <property type="project" value="UniProtKB-KW"/>
</dbReference>
<dbReference type="InterPro" id="IPR011146">
    <property type="entry name" value="HIT-like"/>
</dbReference>
<evidence type="ECO:0000256" key="6">
    <source>
        <dbReference type="ARBA" id="ARBA00042361"/>
    </source>
</evidence>
<dbReference type="Gene3D" id="3.30.428.10">
    <property type="entry name" value="HIT-like"/>
    <property type="match status" value="1"/>
</dbReference>
<dbReference type="AlphaFoldDB" id="A0AAE1Z8B7"/>
<keyword evidence="1" id="KW-0547">Nucleotide-binding</keyword>
<evidence type="ECO:0000256" key="7">
    <source>
        <dbReference type="PIRSR" id="PIRSR601310-1"/>
    </source>
</evidence>
<feature type="short sequence motif" description="Histidine triad motif" evidence="8 9">
    <location>
        <begin position="121"/>
        <end position="125"/>
    </location>
</feature>
<keyword evidence="12" id="KW-1185">Reference proteome</keyword>
<dbReference type="PANTHER" id="PTHR12486:SF5">
    <property type="entry name" value="ADENOSINE 5'-MONOPHOSPHORAMIDASE HINT3"/>
    <property type="match status" value="1"/>
</dbReference>
<name>A0AAE1Z8B7_SCHME</name>
<reference evidence="11" key="1">
    <citation type="submission" date="2022-04" db="EMBL/GenBank/DDBJ databases">
        <authorList>
            <person name="Xu L."/>
            <person name="Lv Z."/>
        </authorList>
    </citation>
    <scope>NUCLEOTIDE SEQUENCE</scope>
    <source>
        <strain evidence="11">LV_2022a</strain>
    </source>
</reference>
<dbReference type="Pfam" id="PF11969">
    <property type="entry name" value="DcpS_C"/>
    <property type="match status" value="1"/>
</dbReference>
<comment type="similarity">
    <text evidence="4">Belongs to the HINT family.</text>
</comment>
<accession>A0AAE1Z8B7</accession>
<dbReference type="GO" id="GO:0000166">
    <property type="term" value="F:nucleotide binding"/>
    <property type="evidence" value="ECO:0007669"/>
    <property type="project" value="UniProtKB-KW"/>
</dbReference>
<evidence type="ECO:0000259" key="10">
    <source>
        <dbReference type="PROSITE" id="PS51084"/>
    </source>
</evidence>
<dbReference type="EMBL" id="JALJAT010000005">
    <property type="protein sequence ID" value="KAK4468975.1"/>
    <property type="molecule type" value="Genomic_DNA"/>
</dbReference>
<dbReference type="InterPro" id="IPR036265">
    <property type="entry name" value="HIT-like_sf"/>
</dbReference>
<dbReference type="PANTHER" id="PTHR12486">
    <property type="entry name" value="APRATAXIN-RELATED"/>
    <property type="match status" value="1"/>
</dbReference>
<dbReference type="Proteomes" id="UP001292079">
    <property type="component" value="Unassembled WGS sequence"/>
</dbReference>
<evidence type="ECO:0000256" key="2">
    <source>
        <dbReference type="ARBA" id="ARBA00022801"/>
    </source>
</evidence>
<comment type="catalytic activity">
    <reaction evidence="3">
        <text>adenosine 5'-phosphoramidate + H2O = NH4(+) + AMP</text>
        <dbReference type="Rhea" id="RHEA:67916"/>
        <dbReference type="ChEBI" id="CHEBI:15377"/>
        <dbReference type="ChEBI" id="CHEBI:28938"/>
        <dbReference type="ChEBI" id="CHEBI:57890"/>
        <dbReference type="ChEBI" id="CHEBI:456215"/>
    </reaction>
</comment>
<dbReference type="PROSITE" id="PS51084">
    <property type="entry name" value="HIT_2"/>
    <property type="match status" value="1"/>
</dbReference>
<organism evidence="11 12">
    <name type="scientific">Schistosoma mekongi</name>
    <name type="common">Parasitic worm</name>
    <dbReference type="NCBI Taxonomy" id="38744"/>
    <lineage>
        <taxon>Eukaryota</taxon>
        <taxon>Metazoa</taxon>
        <taxon>Spiralia</taxon>
        <taxon>Lophotrochozoa</taxon>
        <taxon>Platyhelminthes</taxon>
        <taxon>Trematoda</taxon>
        <taxon>Digenea</taxon>
        <taxon>Strigeidida</taxon>
        <taxon>Schistosomatoidea</taxon>
        <taxon>Schistosomatidae</taxon>
        <taxon>Schistosoma</taxon>
    </lineage>
</organism>
<dbReference type="InterPro" id="IPR001310">
    <property type="entry name" value="Histidine_triad_HIT"/>
</dbReference>